<evidence type="ECO:0000256" key="10">
    <source>
        <dbReference type="ARBA" id="ARBA00023225"/>
    </source>
</evidence>
<keyword evidence="12" id="KW-0282">Flagellum</keyword>
<evidence type="ECO:0000256" key="6">
    <source>
        <dbReference type="ARBA" id="ARBA00022500"/>
    </source>
</evidence>
<evidence type="ECO:0000256" key="3">
    <source>
        <dbReference type="ARBA" id="ARBA00020392"/>
    </source>
</evidence>
<keyword evidence="9" id="KW-0472">Membrane</keyword>
<keyword evidence="7" id="KW-1005">Bacterial flagellum biogenesis</keyword>
<dbReference type="PANTHER" id="PTHR38786">
    <property type="entry name" value="FLAGELLAR FLIJ PROTEIN"/>
    <property type="match status" value="1"/>
</dbReference>
<dbReference type="NCBIfam" id="TIGR02473">
    <property type="entry name" value="flagell_FliJ"/>
    <property type="match status" value="1"/>
</dbReference>
<feature type="coiled-coil region" evidence="11">
    <location>
        <begin position="18"/>
        <end position="52"/>
    </location>
</feature>
<dbReference type="RefSeq" id="WP_190763261.1">
    <property type="nucleotide sequence ID" value="NZ_JACXLD010000002.1"/>
</dbReference>
<dbReference type="GO" id="GO:0009288">
    <property type="term" value="C:bacterial-type flagellum"/>
    <property type="evidence" value="ECO:0007669"/>
    <property type="project" value="InterPro"/>
</dbReference>
<protein>
    <recommendedName>
        <fullName evidence="3">Flagellar FliJ protein</fullName>
    </recommendedName>
</protein>
<comment type="caution">
    <text evidence="12">The sequence shown here is derived from an EMBL/GenBank/DDBJ whole genome shotgun (WGS) entry which is preliminary data.</text>
</comment>
<dbReference type="Pfam" id="PF02050">
    <property type="entry name" value="FliJ"/>
    <property type="match status" value="1"/>
</dbReference>
<dbReference type="GO" id="GO:0006935">
    <property type="term" value="P:chemotaxis"/>
    <property type="evidence" value="ECO:0007669"/>
    <property type="project" value="UniProtKB-KW"/>
</dbReference>
<dbReference type="Gene3D" id="1.10.287.1700">
    <property type="match status" value="1"/>
</dbReference>
<dbReference type="InterPro" id="IPR012823">
    <property type="entry name" value="Flagell_FliJ"/>
</dbReference>
<keyword evidence="12" id="KW-0966">Cell projection</keyword>
<keyword evidence="10" id="KW-1006">Bacterial flagellum protein export</keyword>
<keyword evidence="11" id="KW-0175">Coiled coil</keyword>
<dbReference type="GO" id="GO:0015031">
    <property type="term" value="P:protein transport"/>
    <property type="evidence" value="ECO:0007669"/>
    <property type="project" value="UniProtKB-KW"/>
</dbReference>
<keyword evidence="6" id="KW-0145">Chemotaxis</keyword>
<dbReference type="InterPro" id="IPR052570">
    <property type="entry name" value="FliJ"/>
</dbReference>
<dbReference type="EMBL" id="JACXLD010000002">
    <property type="protein sequence ID" value="MBD2858436.1"/>
    <property type="molecule type" value="Genomic_DNA"/>
</dbReference>
<organism evidence="12 13">
    <name type="scientific">Spongiibacter pelagi</name>
    <dbReference type="NCBI Taxonomy" id="2760804"/>
    <lineage>
        <taxon>Bacteria</taxon>
        <taxon>Pseudomonadati</taxon>
        <taxon>Pseudomonadota</taxon>
        <taxon>Gammaproteobacteria</taxon>
        <taxon>Cellvibrionales</taxon>
        <taxon>Spongiibacteraceae</taxon>
        <taxon>Spongiibacter</taxon>
    </lineage>
</organism>
<proteinExistence type="inferred from homology"/>
<evidence type="ECO:0000256" key="4">
    <source>
        <dbReference type="ARBA" id="ARBA00022448"/>
    </source>
</evidence>
<dbReference type="PANTHER" id="PTHR38786:SF1">
    <property type="entry name" value="FLAGELLAR FLIJ PROTEIN"/>
    <property type="match status" value="1"/>
</dbReference>
<dbReference type="GO" id="GO:0044781">
    <property type="term" value="P:bacterial-type flagellum organization"/>
    <property type="evidence" value="ECO:0007669"/>
    <property type="project" value="UniProtKB-KW"/>
</dbReference>
<name>A0A927GV96_9GAMM</name>
<sequence length="149" mass="17888">MKKSQRMKTVQAIADREEEAQAQLLARLQLKVEQQQQKLAELRQYHKEYSQAATVDRRCNVDLNFLQENRRFLQNLSNAIQSQQFAVKDAELAVKKQRQRWIQARSQSMSRNALTERYLDAERREQDRIEQKVMDDMNNQRFVWQHSHA</sequence>
<comment type="similarity">
    <text evidence="2">Belongs to the FliJ family.</text>
</comment>
<evidence type="ECO:0000256" key="2">
    <source>
        <dbReference type="ARBA" id="ARBA00010004"/>
    </source>
</evidence>
<dbReference type="InterPro" id="IPR053716">
    <property type="entry name" value="Flag_assembly_chemotaxis_eff"/>
</dbReference>
<evidence type="ECO:0000256" key="5">
    <source>
        <dbReference type="ARBA" id="ARBA00022475"/>
    </source>
</evidence>
<evidence type="ECO:0000256" key="1">
    <source>
        <dbReference type="ARBA" id="ARBA00004413"/>
    </source>
</evidence>
<keyword evidence="5" id="KW-1003">Cell membrane</keyword>
<evidence type="ECO:0000256" key="11">
    <source>
        <dbReference type="SAM" id="Coils"/>
    </source>
</evidence>
<gene>
    <name evidence="12" type="primary">fliJ</name>
    <name evidence="12" type="ORF">IB286_05380</name>
</gene>
<dbReference type="GO" id="GO:0071973">
    <property type="term" value="P:bacterial-type flagellum-dependent cell motility"/>
    <property type="evidence" value="ECO:0007669"/>
    <property type="project" value="InterPro"/>
</dbReference>
<evidence type="ECO:0000256" key="7">
    <source>
        <dbReference type="ARBA" id="ARBA00022795"/>
    </source>
</evidence>
<keyword evidence="8" id="KW-0653">Protein transport</keyword>
<comment type="subcellular location">
    <subcellularLocation>
        <location evidence="1">Cell membrane</location>
        <topology evidence="1">Peripheral membrane protein</topology>
        <orientation evidence="1">Cytoplasmic side</orientation>
    </subcellularLocation>
</comment>
<keyword evidence="4" id="KW-0813">Transport</keyword>
<evidence type="ECO:0000256" key="8">
    <source>
        <dbReference type="ARBA" id="ARBA00022927"/>
    </source>
</evidence>
<dbReference type="GO" id="GO:0005886">
    <property type="term" value="C:plasma membrane"/>
    <property type="evidence" value="ECO:0007669"/>
    <property type="project" value="UniProtKB-SubCell"/>
</dbReference>
<accession>A0A927GV96</accession>
<evidence type="ECO:0000256" key="9">
    <source>
        <dbReference type="ARBA" id="ARBA00023136"/>
    </source>
</evidence>
<keyword evidence="13" id="KW-1185">Reference proteome</keyword>
<dbReference type="AlphaFoldDB" id="A0A927GV96"/>
<reference evidence="12" key="1">
    <citation type="submission" date="2020-09" db="EMBL/GenBank/DDBJ databases">
        <authorList>
            <person name="Yoon J.-W."/>
        </authorList>
    </citation>
    <scope>NUCLEOTIDE SEQUENCE</scope>
    <source>
        <strain evidence="12">KMU-158</strain>
    </source>
</reference>
<evidence type="ECO:0000313" key="12">
    <source>
        <dbReference type="EMBL" id="MBD2858436.1"/>
    </source>
</evidence>
<evidence type="ECO:0000313" key="13">
    <source>
        <dbReference type="Proteomes" id="UP000610558"/>
    </source>
</evidence>
<keyword evidence="12" id="KW-0969">Cilium</keyword>
<dbReference type="Proteomes" id="UP000610558">
    <property type="component" value="Unassembled WGS sequence"/>
</dbReference>